<dbReference type="AlphaFoldDB" id="H3NJZ1"/>
<dbReference type="eggNOG" id="ENOG50302KV">
    <property type="taxonomic scope" value="Bacteria"/>
</dbReference>
<evidence type="ECO:0008006" key="3">
    <source>
        <dbReference type="Google" id="ProtNLM"/>
    </source>
</evidence>
<comment type="caution">
    <text evidence="1">The sequence shown here is derived from an EMBL/GenBank/DDBJ whole genome shotgun (WGS) entry which is preliminary data.</text>
</comment>
<evidence type="ECO:0000313" key="1">
    <source>
        <dbReference type="EMBL" id="EHR36508.1"/>
    </source>
</evidence>
<reference evidence="1 2" key="1">
    <citation type="submission" date="2012-01" db="EMBL/GenBank/DDBJ databases">
        <title>The Genome Sequence of Facklamia languida CCUG 37842.</title>
        <authorList>
            <consortium name="The Broad Institute Genome Sequencing Platform"/>
            <person name="Earl A."/>
            <person name="Ward D."/>
            <person name="Feldgarden M."/>
            <person name="Gevers D."/>
            <person name="Huys G."/>
            <person name="Young S.K."/>
            <person name="Zeng Q."/>
            <person name="Gargeya S."/>
            <person name="Fitzgerald M."/>
            <person name="Haas B."/>
            <person name="Abouelleil A."/>
            <person name="Alvarado L."/>
            <person name="Arachchi H.M."/>
            <person name="Berlin A."/>
            <person name="Chapman S.B."/>
            <person name="Gearin G."/>
            <person name="Goldberg J."/>
            <person name="Griggs A."/>
            <person name="Gujja S."/>
            <person name="Hansen M."/>
            <person name="Heiman D."/>
            <person name="Howarth C."/>
            <person name="Larimer J."/>
            <person name="Lui A."/>
            <person name="MacDonald P.J.P."/>
            <person name="McCowen C."/>
            <person name="Montmayeur A."/>
            <person name="Murphy C."/>
            <person name="Neiman D."/>
            <person name="Pearson M."/>
            <person name="Priest M."/>
            <person name="Roberts A."/>
            <person name="Saif S."/>
            <person name="Shea T."/>
            <person name="Sisk P."/>
            <person name="Stolte C."/>
            <person name="Sykes S."/>
            <person name="Wortman J."/>
            <person name="Nusbaum C."/>
            <person name="Birren B."/>
        </authorList>
    </citation>
    <scope>NUCLEOTIDE SEQUENCE [LARGE SCALE GENOMIC DNA]</scope>
    <source>
        <strain evidence="1 2">CCUG 37842</strain>
    </source>
</reference>
<dbReference type="Pfam" id="PF12952">
    <property type="entry name" value="DUF3841"/>
    <property type="match status" value="1"/>
</dbReference>
<dbReference type="Proteomes" id="UP000006190">
    <property type="component" value="Unassembled WGS sequence"/>
</dbReference>
<protein>
    <recommendedName>
        <fullName evidence="3">DUF3841 domain-containing protein</fullName>
    </recommendedName>
</protein>
<name>H3NJZ1_9LACT</name>
<sequence length="222" mass="26505">MEDFVDLFTRQHENSIFELIQKGEITNKELYVRLHTGPDAQYFMDRYRTFVEMAEKRVPRPEGTEYPIWGSVTDKYCMKPEYNSICYCLKVPKEEIIYFDGMKWDYVLNYLYIPKDDQDAKAHQKELQALGIQSGHFLFTDRYKGLYPEMKEKIKASWERIFEIEDWGTFNVQGNIWRIKPEWVVRVLHPGDNLFEPPERPLDLARDAAMIKDRQAKRGSQD</sequence>
<dbReference type="PATRIC" id="fig|883113.3.peg.1175"/>
<organism evidence="1 2">
    <name type="scientific">Facklamia languida CCUG 37842</name>
    <dbReference type="NCBI Taxonomy" id="883113"/>
    <lineage>
        <taxon>Bacteria</taxon>
        <taxon>Bacillati</taxon>
        <taxon>Bacillota</taxon>
        <taxon>Bacilli</taxon>
        <taxon>Lactobacillales</taxon>
        <taxon>Aerococcaceae</taxon>
        <taxon>Facklamia</taxon>
    </lineage>
</organism>
<dbReference type="EMBL" id="AGEG01000014">
    <property type="protein sequence ID" value="EHR36508.1"/>
    <property type="molecule type" value="Genomic_DNA"/>
</dbReference>
<dbReference type="OrthoDB" id="286252at2"/>
<accession>H3NJZ1</accession>
<dbReference type="HOGENOM" id="CLU_099014_0_0_9"/>
<keyword evidence="2" id="KW-1185">Reference proteome</keyword>
<evidence type="ECO:0000313" key="2">
    <source>
        <dbReference type="Proteomes" id="UP000006190"/>
    </source>
</evidence>
<proteinExistence type="predicted"/>
<dbReference type="RefSeq" id="WP_006309364.1">
    <property type="nucleotide sequence ID" value="NZ_JH601133.1"/>
</dbReference>
<dbReference type="InterPro" id="IPR024211">
    <property type="entry name" value="DUF3841"/>
</dbReference>
<dbReference type="STRING" id="883113.HMPREF9708_01180"/>
<gene>
    <name evidence="1" type="ORF">HMPREF9708_01180</name>
</gene>